<proteinExistence type="predicted"/>
<accession>A0A6C0H101</accession>
<dbReference type="EMBL" id="MN739834">
    <property type="protein sequence ID" value="QHT73926.1"/>
    <property type="molecule type" value="Genomic_DNA"/>
</dbReference>
<sequence length="87" mass="10090">MSNLIGNDNILVKIKFLNSITKSLHNDRIHIIGLISNINVIINSIKEKSTISDETIEYIQSIDKYLENKKLEIEEKKIKIQKLKIEL</sequence>
<organism evidence="1">
    <name type="scientific">viral metagenome</name>
    <dbReference type="NCBI Taxonomy" id="1070528"/>
    <lineage>
        <taxon>unclassified sequences</taxon>
        <taxon>metagenomes</taxon>
        <taxon>organismal metagenomes</taxon>
    </lineage>
</organism>
<protein>
    <submittedName>
        <fullName evidence="1">Uncharacterized protein</fullName>
    </submittedName>
</protein>
<dbReference type="AlphaFoldDB" id="A0A6C0H101"/>
<reference evidence="1" key="1">
    <citation type="journal article" date="2020" name="Nature">
        <title>Giant virus diversity and host interactions through global metagenomics.</title>
        <authorList>
            <person name="Schulz F."/>
            <person name="Roux S."/>
            <person name="Paez-Espino D."/>
            <person name="Jungbluth S."/>
            <person name="Walsh D.A."/>
            <person name="Denef V.J."/>
            <person name="McMahon K.D."/>
            <person name="Konstantinidis K.T."/>
            <person name="Eloe-Fadrosh E.A."/>
            <person name="Kyrpides N.C."/>
            <person name="Woyke T."/>
        </authorList>
    </citation>
    <scope>NUCLEOTIDE SEQUENCE</scope>
    <source>
        <strain evidence="1">GVMAG-M-3300023179-4</strain>
    </source>
</reference>
<evidence type="ECO:0000313" key="1">
    <source>
        <dbReference type="EMBL" id="QHT73926.1"/>
    </source>
</evidence>
<name>A0A6C0H101_9ZZZZ</name>